<dbReference type="NCBIfam" id="TIGR01760">
    <property type="entry name" value="tape_meas_TP901"/>
    <property type="match status" value="1"/>
</dbReference>
<keyword evidence="3" id="KW-0472">Membrane</keyword>
<protein>
    <submittedName>
        <fullName evidence="5">Phage tail tape measure protein</fullName>
    </submittedName>
</protein>
<keyword evidence="2" id="KW-0175">Coiled coil</keyword>
<accession>A0ABW5RUH6</accession>
<dbReference type="EMBL" id="JBHUMF010000026">
    <property type="protein sequence ID" value="MFD2681217.1"/>
    <property type="molecule type" value="Genomic_DNA"/>
</dbReference>
<feature type="coiled-coil region" evidence="2">
    <location>
        <begin position="767"/>
        <end position="831"/>
    </location>
</feature>
<evidence type="ECO:0000256" key="1">
    <source>
        <dbReference type="ARBA" id="ARBA00022612"/>
    </source>
</evidence>
<organism evidence="5 6">
    <name type="scientific">Bacillus seohaeanensis</name>
    <dbReference type="NCBI Taxonomy" id="284580"/>
    <lineage>
        <taxon>Bacteria</taxon>
        <taxon>Bacillati</taxon>
        <taxon>Bacillota</taxon>
        <taxon>Bacilli</taxon>
        <taxon>Bacillales</taxon>
        <taxon>Bacillaceae</taxon>
        <taxon>Bacillus</taxon>
    </lineage>
</organism>
<dbReference type="PANTHER" id="PTHR37813">
    <property type="entry name" value="FELS-2 PROPHAGE PROTEIN"/>
    <property type="match status" value="1"/>
</dbReference>
<evidence type="ECO:0000259" key="4">
    <source>
        <dbReference type="Pfam" id="PF10145"/>
    </source>
</evidence>
<name>A0ABW5RUH6_9BACI</name>
<feature type="transmembrane region" description="Helical" evidence="3">
    <location>
        <begin position="520"/>
        <end position="542"/>
    </location>
</feature>
<comment type="caution">
    <text evidence="5">The sequence shown here is derived from an EMBL/GenBank/DDBJ whole genome shotgun (WGS) entry which is preliminary data.</text>
</comment>
<dbReference type="InterPro" id="IPR010090">
    <property type="entry name" value="Phage_tape_meas"/>
</dbReference>
<dbReference type="Proteomes" id="UP001597506">
    <property type="component" value="Unassembled WGS sequence"/>
</dbReference>
<keyword evidence="3" id="KW-1133">Transmembrane helix</keyword>
<feature type="transmembrane region" description="Helical" evidence="3">
    <location>
        <begin position="493"/>
        <end position="513"/>
    </location>
</feature>
<dbReference type="PANTHER" id="PTHR37813:SF1">
    <property type="entry name" value="FELS-2 PROPHAGE PROTEIN"/>
    <property type="match status" value="1"/>
</dbReference>
<evidence type="ECO:0000256" key="3">
    <source>
        <dbReference type="SAM" id="Phobius"/>
    </source>
</evidence>
<sequence length="1056" mass="112948">MAESLGALKINLSLEDANFTRSMQDINRKLKGLNSEFKAATAGNRGFESSLDSLRRKQDHLADTLTLHKQKVGQLKEQYEQSVATKGKDAKATENLLIRYNKALATMYKTESQLGDVTQEIAEQSNAWNKLGKKMNQAGEKLKGVGSSMKSVGQSATMSITAPIVGLGGVIAKTGADFEEGMSKVSAVSGATGETLQKLEEQAKELGATTKFSASEASEGMQYLAMAGFDANEIIASMPGLLDLAAAGALDLGRASDIASNIMSGFAIDASEAGHVSDVLAKASSSANTNVEQLGTAMQYLAPVSNSLGWSLEEATSAVMALSDAGLQGEKAGAAFSTSLTRLTKPSSEAAGVIKDLGLEFFDAEGNMKSLPRVMQEIEKGTKGLTAEQKAAALSTIFGQEAYKSWAILLEKGSDALADNTEMLEGADGAAKKMADTMSNNAKGSFKEMMSALEGLAIELSDALLPVLTDGIKVITDLARKFSDLSPEAKKTILVVGGIAAAIPPLIMVVGGLASGIGSIISVVGMASSAIAGAGGLTAALTALTGPVGLAIAGVAALTVGGIALAKEMKKPAIEVELFSDQVSESTQKVVGSYLKLDEEATVALNGLAWSQQTVTEEMANQLITTFSQMNDQILTEMKADHEEQLLATQDFFARSNTLTTEEEAKIVAKVQESQTQQQQSVTDGQARIAEILNTAKEEKRAITEAEKQEINTIQQQMKTQAVTVMSESEAEQKAILERLKTESSEITAQQAAEVVKNATKQKDDVIKKANEQYNSAIAEIIRMRDESGVISAEQADKLIEEAKRQKDEVVKKAEETHTKVVKEAKEQAKEHINAVDWETGEVLSKWDKFTNELSISWDFMKKTAKRKFDEMAGNIASATARATADGLKNLKNLKSKAATKLSEIVGDFRDFKNDIVGFFANMVLKIPKPSMPDLPHFSLKTSTKSVFGKDITYPSGINVNWYRDGGLFAPNSPQLIGVGDANVPEAAVPLNQSVMSMLAKKITDYMPQQATNSTGQPNINVYIGDQEILDLTYEYFEDKQSTARLSSYTKNGVMR</sequence>
<dbReference type="Pfam" id="PF10145">
    <property type="entry name" value="PhageMin_Tail"/>
    <property type="match status" value="1"/>
</dbReference>
<proteinExistence type="predicted"/>
<feature type="domain" description="Phage tail tape measure protein" evidence="4">
    <location>
        <begin position="201"/>
        <end position="399"/>
    </location>
</feature>
<reference evidence="6" key="1">
    <citation type="journal article" date="2019" name="Int. J. Syst. Evol. Microbiol.">
        <title>The Global Catalogue of Microorganisms (GCM) 10K type strain sequencing project: providing services to taxonomists for standard genome sequencing and annotation.</title>
        <authorList>
            <consortium name="The Broad Institute Genomics Platform"/>
            <consortium name="The Broad Institute Genome Sequencing Center for Infectious Disease"/>
            <person name="Wu L."/>
            <person name="Ma J."/>
        </authorList>
    </citation>
    <scope>NUCLEOTIDE SEQUENCE [LARGE SCALE GENOMIC DNA]</scope>
    <source>
        <strain evidence="6">KCTC 3913</strain>
    </source>
</reference>
<evidence type="ECO:0000256" key="2">
    <source>
        <dbReference type="SAM" id="Coils"/>
    </source>
</evidence>
<gene>
    <name evidence="5" type="ORF">ACFSUL_10725</name>
</gene>
<keyword evidence="1" id="KW-1188">Viral release from host cell</keyword>
<evidence type="ECO:0000313" key="5">
    <source>
        <dbReference type="EMBL" id="MFD2681217.1"/>
    </source>
</evidence>
<dbReference type="RefSeq" id="WP_377935235.1">
    <property type="nucleotide sequence ID" value="NZ_JBHUMF010000026.1"/>
</dbReference>
<keyword evidence="6" id="KW-1185">Reference proteome</keyword>
<evidence type="ECO:0000313" key="6">
    <source>
        <dbReference type="Proteomes" id="UP001597506"/>
    </source>
</evidence>
<keyword evidence="3" id="KW-0812">Transmembrane</keyword>